<sequence length="198" mass="21844">MASQRRMLLKVIILGDSGSRDLLHEFGLWVILRGRGNPSKGRGVGQNDRVLEVVGQAEVPRSGLNVLEPETVGGGVGARRSSFLSLRTESVRLELVAPDSRRIRERAMGAATERIEADVVRLDKSYSRERAEASQEERAEKRAAKEGESSSRHRESTHLGKEPVEEEIVPPSGIEYPVPHLGDRPRVSADLIKGNRPI</sequence>
<proteinExistence type="predicted"/>
<name>A0A5P1E7E4_ASPOF</name>
<dbReference type="AlphaFoldDB" id="A0A5P1E7E4"/>
<evidence type="ECO:0000313" key="2">
    <source>
        <dbReference type="EMBL" id="ONK58592.1"/>
    </source>
</evidence>
<organism evidence="2 3">
    <name type="scientific">Asparagus officinalis</name>
    <name type="common">Garden asparagus</name>
    <dbReference type="NCBI Taxonomy" id="4686"/>
    <lineage>
        <taxon>Eukaryota</taxon>
        <taxon>Viridiplantae</taxon>
        <taxon>Streptophyta</taxon>
        <taxon>Embryophyta</taxon>
        <taxon>Tracheophyta</taxon>
        <taxon>Spermatophyta</taxon>
        <taxon>Magnoliopsida</taxon>
        <taxon>Liliopsida</taxon>
        <taxon>Asparagales</taxon>
        <taxon>Asparagaceae</taxon>
        <taxon>Asparagoideae</taxon>
        <taxon>Asparagus</taxon>
    </lineage>
</organism>
<feature type="compositionally biased region" description="Basic and acidic residues" evidence="1">
    <location>
        <begin position="126"/>
        <end position="163"/>
    </location>
</feature>
<dbReference type="Gramene" id="ONK58592">
    <property type="protein sequence ID" value="ONK58592"/>
    <property type="gene ID" value="A4U43_C09F14650"/>
</dbReference>
<protein>
    <submittedName>
        <fullName evidence="2">Uncharacterized protein</fullName>
    </submittedName>
</protein>
<dbReference type="EMBL" id="CM007389">
    <property type="protein sequence ID" value="ONK58592.1"/>
    <property type="molecule type" value="Genomic_DNA"/>
</dbReference>
<dbReference type="Proteomes" id="UP000243459">
    <property type="component" value="Chromosome 9"/>
</dbReference>
<feature type="region of interest" description="Disordered" evidence="1">
    <location>
        <begin position="126"/>
        <end position="198"/>
    </location>
</feature>
<keyword evidence="3" id="KW-1185">Reference proteome</keyword>
<gene>
    <name evidence="2" type="ORF">A4U43_C09F14650</name>
</gene>
<evidence type="ECO:0000256" key="1">
    <source>
        <dbReference type="SAM" id="MobiDB-lite"/>
    </source>
</evidence>
<evidence type="ECO:0000313" key="3">
    <source>
        <dbReference type="Proteomes" id="UP000243459"/>
    </source>
</evidence>
<reference evidence="3" key="1">
    <citation type="journal article" date="2017" name="Nat. Commun.">
        <title>The asparagus genome sheds light on the origin and evolution of a young Y chromosome.</title>
        <authorList>
            <person name="Harkess A."/>
            <person name="Zhou J."/>
            <person name="Xu C."/>
            <person name="Bowers J.E."/>
            <person name="Van der Hulst R."/>
            <person name="Ayyampalayam S."/>
            <person name="Mercati F."/>
            <person name="Riccardi P."/>
            <person name="McKain M.R."/>
            <person name="Kakrana A."/>
            <person name="Tang H."/>
            <person name="Ray J."/>
            <person name="Groenendijk J."/>
            <person name="Arikit S."/>
            <person name="Mathioni S.M."/>
            <person name="Nakano M."/>
            <person name="Shan H."/>
            <person name="Telgmann-Rauber A."/>
            <person name="Kanno A."/>
            <person name="Yue Z."/>
            <person name="Chen H."/>
            <person name="Li W."/>
            <person name="Chen Y."/>
            <person name="Xu X."/>
            <person name="Zhang Y."/>
            <person name="Luo S."/>
            <person name="Chen H."/>
            <person name="Gao J."/>
            <person name="Mao Z."/>
            <person name="Pires J.C."/>
            <person name="Luo M."/>
            <person name="Kudrna D."/>
            <person name="Wing R.A."/>
            <person name="Meyers B.C."/>
            <person name="Yi K."/>
            <person name="Kong H."/>
            <person name="Lavrijsen P."/>
            <person name="Sunseri F."/>
            <person name="Falavigna A."/>
            <person name="Ye Y."/>
            <person name="Leebens-Mack J.H."/>
            <person name="Chen G."/>
        </authorList>
    </citation>
    <scope>NUCLEOTIDE SEQUENCE [LARGE SCALE GENOMIC DNA]</scope>
    <source>
        <strain evidence="3">cv. DH0086</strain>
    </source>
</reference>
<accession>A0A5P1E7E4</accession>